<reference evidence="2 3" key="1">
    <citation type="submission" date="2022-01" db="EMBL/GenBank/DDBJ databases">
        <authorList>
            <person name="Xiong W."/>
            <person name="Schranz E."/>
        </authorList>
    </citation>
    <scope>NUCLEOTIDE SEQUENCE [LARGE SCALE GENOMIC DNA]</scope>
</reference>
<dbReference type="AlphaFoldDB" id="A0AAU9N1D8"/>
<dbReference type="Proteomes" id="UP001157418">
    <property type="component" value="Unassembled WGS sequence"/>
</dbReference>
<keyword evidence="3" id="KW-1185">Reference proteome</keyword>
<name>A0AAU9N1D8_9ASTR</name>
<organism evidence="2 3">
    <name type="scientific">Lactuca virosa</name>
    <dbReference type="NCBI Taxonomy" id="75947"/>
    <lineage>
        <taxon>Eukaryota</taxon>
        <taxon>Viridiplantae</taxon>
        <taxon>Streptophyta</taxon>
        <taxon>Embryophyta</taxon>
        <taxon>Tracheophyta</taxon>
        <taxon>Spermatophyta</taxon>
        <taxon>Magnoliopsida</taxon>
        <taxon>eudicotyledons</taxon>
        <taxon>Gunneridae</taxon>
        <taxon>Pentapetalae</taxon>
        <taxon>asterids</taxon>
        <taxon>campanulids</taxon>
        <taxon>Asterales</taxon>
        <taxon>Asteraceae</taxon>
        <taxon>Cichorioideae</taxon>
        <taxon>Cichorieae</taxon>
        <taxon>Lactucinae</taxon>
        <taxon>Lactuca</taxon>
    </lineage>
</organism>
<feature type="transmembrane region" description="Helical" evidence="1">
    <location>
        <begin position="63"/>
        <end position="87"/>
    </location>
</feature>
<keyword evidence="1" id="KW-0472">Membrane</keyword>
<comment type="caution">
    <text evidence="2">The sequence shown here is derived from an EMBL/GenBank/DDBJ whole genome shotgun (WGS) entry which is preliminary data.</text>
</comment>
<evidence type="ECO:0000313" key="3">
    <source>
        <dbReference type="Proteomes" id="UP001157418"/>
    </source>
</evidence>
<evidence type="ECO:0000256" key="1">
    <source>
        <dbReference type="SAM" id="Phobius"/>
    </source>
</evidence>
<dbReference type="EMBL" id="CAKMRJ010003334">
    <property type="protein sequence ID" value="CAH1430728.1"/>
    <property type="molecule type" value="Genomic_DNA"/>
</dbReference>
<evidence type="ECO:0000313" key="2">
    <source>
        <dbReference type="EMBL" id="CAH1430728.1"/>
    </source>
</evidence>
<gene>
    <name evidence="2" type="ORF">LVIROSA_LOCUS17482</name>
</gene>
<keyword evidence="1" id="KW-1133">Transmembrane helix</keyword>
<keyword evidence="1" id="KW-0812">Transmembrane</keyword>
<proteinExistence type="predicted"/>
<accession>A0AAU9N1D8</accession>
<sequence>MREFISGKSIIFYIFPSFCEQLFFYSESPRRSLQFDCMIFMISRSIATSSVSCEAGNKNNFPFWILICLFSRFSGTPVLYLTLLFSVKCLSSI</sequence>
<protein>
    <submittedName>
        <fullName evidence="2">Uncharacterized protein</fullName>
    </submittedName>
</protein>